<protein>
    <submittedName>
        <fullName evidence="2">Uncharacterized protein</fullName>
    </submittedName>
</protein>
<evidence type="ECO:0000313" key="3">
    <source>
        <dbReference type="Proteomes" id="UP000187203"/>
    </source>
</evidence>
<organism evidence="2 3">
    <name type="scientific">Corchorus olitorius</name>
    <dbReference type="NCBI Taxonomy" id="93759"/>
    <lineage>
        <taxon>Eukaryota</taxon>
        <taxon>Viridiplantae</taxon>
        <taxon>Streptophyta</taxon>
        <taxon>Embryophyta</taxon>
        <taxon>Tracheophyta</taxon>
        <taxon>Spermatophyta</taxon>
        <taxon>Magnoliopsida</taxon>
        <taxon>eudicotyledons</taxon>
        <taxon>Gunneridae</taxon>
        <taxon>Pentapetalae</taxon>
        <taxon>rosids</taxon>
        <taxon>malvids</taxon>
        <taxon>Malvales</taxon>
        <taxon>Malvaceae</taxon>
        <taxon>Grewioideae</taxon>
        <taxon>Apeibeae</taxon>
        <taxon>Corchorus</taxon>
    </lineage>
</organism>
<dbReference type="OrthoDB" id="678007at2759"/>
<evidence type="ECO:0000256" key="1">
    <source>
        <dbReference type="SAM" id="MobiDB-lite"/>
    </source>
</evidence>
<feature type="region of interest" description="Disordered" evidence="1">
    <location>
        <begin position="1"/>
        <end position="24"/>
    </location>
</feature>
<reference evidence="3" key="1">
    <citation type="submission" date="2013-09" db="EMBL/GenBank/DDBJ databases">
        <title>Corchorus olitorius genome sequencing.</title>
        <authorList>
            <person name="Alam M."/>
            <person name="Haque M.S."/>
            <person name="Islam M.S."/>
            <person name="Emdad E.M."/>
            <person name="Islam M.M."/>
            <person name="Ahmed B."/>
            <person name="Halim A."/>
            <person name="Hossen Q.M.M."/>
            <person name="Hossain M.Z."/>
            <person name="Ahmed R."/>
            <person name="Khan M.M."/>
            <person name="Islam R."/>
            <person name="Rashid M.M."/>
            <person name="Khan S.A."/>
            <person name="Rahman M.S."/>
            <person name="Alam M."/>
            <person name="Yahiya A.S."/>
            <person name="Khan M.S."/>
            <person name="Azam M.S."/>
            <person name="Haque T."/>
            <person name="Lashkar M.Z.H."/>
            <person name="Akhand A.I."/>
            <person name="Morshed G."/>
            <person name="Roy S."/>
            <person name="Uddin K.S."/>
            <person name="Rabeya T."/>
            <person name="Hossain A.S."/>
            <person name="Chowdhury A."/>
            <person name="Snigdha A.R."/>
            <person name="Mortoza M.S."/>
            <person name="Matin S.A."/>
            <person name="Hoque S.M.E."/>
            <person name="Islam M.K."/>
            <person name="Roy D.K."/>
            <person name="Haider R."/>
            <person name="Moosa M.M."/>
            <person name="Elias S.M."/>
            <person name="Hasan A.M."/>
            <person name="Jahan S."/>
            <person name="Shafiuddin M."/>
            <person name="Mahmood N."/>
            <person name="Shommy N.S."/>
        </authorList>
    </citation>
    <scope>NUCLEOTIDE SEQUENCE [LARGE SCALE GENOMIC DNA]</scope>
    <source>
        <strain evidence="3">cv. O-4</strain>
    </source>
</reference>
<proteinExistence type="predicted"/>
<dbReference type="AlphaFoldDB" id="A0A1R3GHH5"/>
<dbReference type="EMBL" id="AWUE01022524">
    <property type="protein sequence ID" value="OMO57555.1"/>
    <property type="molecule type" value="Genomic_DNA"/>
</dbReference>
<gene>
    <name evidence="2" type="ORF">COLO4_35287</name>
</gene>
<keyword evidence="3" id="KW-1185">Reference proteome</keyword>
<accession>A0A1R3GHH5</accession>
<evidence type="ECO:0000313" key="2">
    <source>
        <dbReference type="EMBL" id="OMO57555.1"/>
    </source>
</evidence>
<name>A0A1R3GHH5_9ROSI</name>
<comment type="caution">
    <text evidence="2">The sequence shown here is derived from an EMBL/GenBank/DDBJ whole genome shotgun (WGS) entry which is preliminary data.</text>
</comment>
<dbReference type="Proteomes" id="UP000187203">
    <property type="component" value="Unassembled WGS sequence"/>
</dbReference>
<sequence>MEEIKHPSPPRNTSTTTATAAANGQQETSAMCRIKKEILVFGVSLRKGYRYVKAYFVGLVRRLIARTEEEATAAELLKQKMQVDATDEAERAKEKIYRSITKTRTLKALLVSNCCAKCKVQTAHGNLTRRKTAKRGVFESCHVLIGQGTCRTFSWKLAFSFSVYSHAVLKVREFGSEFAMEEIKHSPPINTSKTAAANREQETSAVSRIRKDCLAFGVSLREALRYLKAIFVGQVIN</sequence>